<dbReference type="RefSeq" id="WP_054464732.1">
    <property type="nucleotide sequence ID" value="NZ_CP159837.1"/>
</dbReference>
<feature type="region of interest" description="Disordered" evidence="1">
    <location>
        <begin position="1"/>
        <end position="21"/>
    </location>
</feature>
<evidence type="ECO:0000256" key="1">
    <source>
        <dbReference type="SAM" id="MobiDB-lite"/>
    </source>
</evidence>
<sequence length="83" mass="9716">MKLTGIKHGNTIELSENPNIPDGTQVAIEVKPVETMTIEEKLEKMKEFLERPWEGREDFVQTMAEIERERQIAYEKKLEALEK</sequence>
<name>A0AAU8JBT7_9CYAN</name>
<gene>
    <name evidence="2" type="ORF">ABWT76_004963</name>
</gene>
<proteinExistence type="predicted"/>
<reference evidence="2" key="1">
    <citation type="submission" date="2024-07" db="EMBL/GenBank/DDBJ databases">
        <authorList>
            <person name="Kim Y.J."/>
            <person name="Jeong J.Y."/>
        </authorList>
    </citation>
    <scope>NUCLEOTIDE SEQUENCE</scope>
    <source>
        <strain evidence="2">GIHE-MW2</strain>
    </source>
</reference>
<organism evidence="2">
    <name type="scientific">Planktothricoides raciborskii GIHE-MW2</name>
    <dbReference type="NCBI Taxonomy" id="2792601"/>
    <lineage>
        <taxon>Bacteria</taxon>
        <taxon>Bacillati</taxon>
        <taxon>Cyanobacteriota</taxon>
        <taxon>Cyanophyceae</taxon>
        <taxon>Oscillatoriophycideae</taxon>
        <taxon>Oscillatoriales</taxon>
        <taxon>Oscillatoriaceae</taxon>
        <taxon>Planktothricoides</taxon>
    </lineage>
</organism>
<dbReference type="AlphaFoldDB" id="A0AAU8JBT7"/>
<protein>
    <submittedName>
        <fullName evidence="2">Uncharacterized protein</fullName>
    </submittedName>
</protein>
<accession>A0AAU8JBT7</accession>
<dbReference type="EMBL" id="CP159837">
    <property type="protein sequence ID" value="XCM36219.1"/>
    <property type="molecule type" value="Genomic_DNA"/>
</dbReference>
<evidence type="ECO:0000313" key="2">
    <source>
        <dbReference type="EMBL" id="XCM36219.1"/>
    </source>
</evidence>